<dbReference type="Gene3D" id="1.10.3270.10">
    <property type="entry name" value="HMGR, N-terminal domain"/>
    <property type="match status" value="1"/>
</dbReference>
<keyword evidence="2" id="KW-0560">Oxidoreductase</keyword>
<feature type="domain" description="GFO/IDH/MocA-like oxidoreductase" evidence="4">
    <location>
        <begin position="171"/>
        <end position="289"/>
    </location>
</feature>
<dbReference type="InterPro" id="IPR000683">
    <property type="entry name" value="Gfo/Idh/MocA-like_OxRdtase_N"/>
</dbReference>
<dbReference type="PANTHER" id="PTHR42840">
    <property type="entry name" value="NAD(P)-BINDING ROSSMANN-FOLD SUPERFAMILY PROTEIN-RELATED"/>
    <property type="match status" value="1"/>
</dbReference>
<dbReference type="SUPFAM" id="SSF55347">
    <property type="entry name" value="Glyceraldehyde-3-phosphate dehydrogenase-like, C-terminal domain"/>
    <property type="match status" value="2"/>
</dbReference>
<feature type="domain" description="Gfo/Idh/MocA-like oxidoreductase N-terminal" evidence="3">
    <location>
        <begin position="392"/>
        <end position="461"/>
    </location>
</feature>
<evidence type="ECO:0000313" key="6">
    <source>
        <dbReference type="Proteomes" id="UP000807504"/>
    </source>
</evidence>
<comment type="caution">
    <text evidence="5">The sequence shown here is derived from an EMBL/GenBank/DDBJ whole genome shotgun (WGS) entry which is preliminary data.</text>
</comment>
<feature type="domain" description="GFO/IDH/MocA-like oxidoreductase" evidence="4">
    <location>
        <begin position="471"/>
        <end position="589"/>
    </location>
</feature>
<proteinExistence type="inferred from homology"/>
<sequence>MGTCVEASYGDHHYLKYKAEMEGMQTKGQVGDNLPAVTFAIFGLGRIGTIHLDNLSRNPRAKIIFCVEESDERINYVRNKWKLMEPETTFLKPSEQEQIFDDERVDAVLVCTPTFTHEEIVLKSLRKGKAVFCEKPLALDDEGIERCLDAAKKYNKPLLCAFNRRFDPGLKTVKYRLDSGEIGKVQIVKTCSRDSPKPSFEYLKISGGIYHDCAVHDIDYICWILGEYPVSVSSFAHTHFEDIKQLDDMDTVCIIMKFPSGILATIDLSRCAVYGYDQRVEVFGEGGMLTCGEQRPVGVRAHNAKGTTAVPIFFSFASRYQESYENEIEHFLNICQGSEECSVDGNCILAVSKIAAACEEARILYCVEESEEATNFVKNKWRLGETGTSFIKSSEKDKVFQDERVDAVLVCTPTFAHEELVMKSLESGKAVFCEKPLALSYEGIEKCVNAAEKYQRPLMCAFNRRFDPGLRSLKEIVDSGEIGKLQVVKTCSRDHPKPPVEYLKISGGIFHDCAVHDIDYVCWILGEYPVSVSSFAQNNFDDIKAIGDFDTVSIMMKFPSGALAVIDLCRHAVYGYDQRVEVFGSNGMLTNGEQRPTEVKAHTAKGTTSVPIFGAFPARYRESYQNEMEHFINVVQGIEKCAIAGSSILAVSKIASALEESARQGKTVTLNWETNVPNGL</sequence>
<evidence type="ECO:0000259" key="3">
    <source>
        <dbReference type="Pfam" id="PF01408"/>
    </source>
</evidence>
<evidence type="ECO:0000256" key="2">
    <source>
        <dbReference type="ARBA" id="ARBA00023002"/>
    </source>
</evidence>
<evidence type="ECO:0000259" key="4">
    <source>
        <dbReference type="Pfam" id="PF22725"/>
    </source>
</evidence>
<gene>
    <name evidence="5" type="ORF">HNY73_017954</name>
</gene>
<comment type="similarity">
    <text evidence="1">Belongs to the Gfo/Idh/MocA family.</text>
</comment>
<dbReference type="Gene3D" id="3.30.360.10">
    <property type="entry name" value="Dihydrodipicolinate Reductase, domain 2"/>
    <property type="match status" value="2"/>
</dbReference>
<evidence type="ECO:0000256" key="1">
    <source>
        <dbReference type="ARBA" id="ARBA00010928"/>
    </source>
</evidence>
<dbReference type="InterPro" id="IPR023282">
    <property type="entry name" value="HMG_CoA_Rdtase_N"/>
</dbReference>
<reference evidence="5" key="2">
    <citation type="submission" date="2020-06" db="EMBL/GenBank/DDBJ databases">
        <authorList>
            <person name="Sheffer M."/>
        </authorList>
    </citation>
    <scope>NUCLEOTIDE SEQUENCE</scope>
</reference>
<dbReference type="Pfam" id="PF22725">
    <property type="entry name" value="GFO_IDH_MocA_C3"/>
    <property type="match status" value="2"/>
</dbReference>
<dbReference type="Proteomes" id="UP000807504">
    <property type="component" value="Unassembled WGS sequence"/>
</dbReference>
<dbReference type="GO" id="GO:0004420">
    <property type="term" value="F:hydroxymethylglutaryl-CoA reductase (NADPH) activity"/>
    <property type="evidence" value="ECO:0007669"/>
    <property type="project" value="InterPro"/>
</dbReference>
<dbReference type="PANTHER" id="PTHR42840:SF3">
    <property type="entry name" value="BINDING ROSSMANN FOLD OXIDOREDUCTASE, PUTATIVE (AFU_ORTHOLOGUE AFUA_2G10240)-RELATED"/>
    <property type="match status" value="1"/>
</dbReference>
<dbReference type="InterPro" id="IPR036291">
    <property type="entry name" value="NAD(P)-bd_dom_sf"/>
</dbReference>
<protein>
    <submittedName>
        <fullName evidence="5">Inositol 2-dehydrogenase like protein</fullName>
    </submittedName>
</protein>
<dbReference type="AlphaFoldDB" id="A0A8T0EFE3"/>
<name>A0A8T0EFE3_ARGBR</name>
<dbReference type="GO" id="GO:0000166">
    <property type="term" value="F:nucleotide binding"/>
    <property type="evidence" value="ECO:0007669"/>
    <property type="project" value="InterPro"/>
</dbReference>
<reference evidence="5" key="1">
    <citation type="journal article" date="2020" name="bioRxiv">
        <title>Chromosome-level reference genome of the European wasp spider Argiope bruennichi: a resource for studies on range expansion and evolutionary adaptation.</title>
        <authorList>
            <person name="Sheffer M.M."/>
            <person name="Hoppe A."/>
            <person name="Krehenwinkel H."/>
            <person name="Uhl G."/>
            <person name="Kuss A.W."/>
            <person name="Jensen L."/>
            <person name="Jensen C."/>
            <person name="Gillespie R.G."/>
            <person name="Hoff K.J."/>
            <person name="Prost S."/>
        </authorList>
    </citation>
    <scope>NUCLEOTIDE SEQUENCE</scope>
</reference>
<dbReference type="EMBL" id="JABXBU010002228">
    <property type="protein sequence ID" value="KAF8770424.1"/>
    <property type="molecule type" value="Genomic_DNA"/>
</dbReference>
<dbReference type="Pfam" id="PF01408">
    <property type="entry name" value="GFO_IDH_MocA"/>
    <property type="match status" value="2"/>
</dbReference>
<evidence type="ECO:0000313" key="5">
    <source>
        <dbReference type="EMBL" id="KAF8770424.1"/>
    </source>
</evidence>
<dbReference type="GO" id="GO:0006740">
    <property type="term" value="P:NADPH regeneration"/>
    <property type="evidence" value="ECO:0007669"/>
    <property type="project" value="TreeGrafter"/>
</dbReference>
<dbReference type="Gene3D" id="3.40.50.720">
    <property type="entry name" value="NAD(P)-binding Rossmann-like Domain"/>
    <property type="match status" value="1"/>
</dbReference>
<dbReference type="InterPro" id="IPR055170">
    <property type="entry name" value="GFO_IDH_MocA-like_dom"/>
</dbReference>
<organism evidence="5 6">
    <name type="scientific">Argiope bruennichi</name>
    <name type="common">Wasp spider</name>
    <name type="synonym">Aranea bruennichi</name>
    <dbReference type="NCBI Taxonomy" id="94029"/>
    <lineage>
        <taxon>Eukaryota</taxon>
        <taxon>Metazoa</taxon>
        <taxon>Ecdysozoa</taxon>
        <taxon>Arthropoda</taxon>
        <taxon>Chelicerata</taxon>
        <taxon>Arachnida</taxon>
        <taxon>Araneae</taxon>
        <taxon>Araneomorphae</taxon>
        <taxon>Entelegynae</taxon>
        <taxon>Araneoidea</taxon>
        <taxon>Araneidae</taxon>
        <taxon>Argiope</taxon>
    </lineage>
</organism>
<dbReference type="GO" id="GO:0005737">
    <property type="term" value="C:cytoplasm"/>
    <property type="evidence" value="ECO:0007669"/>
    <property type="project" value="TreeGrafter"/>
</dbReference>
<keyword evidence="6" id="KW-1185">Reference proteome</keyword>
<accession>A0A8T0EFE3</accession>
<dbReference type="SUPFAM" id="SSF51735">
    <property type="entry name" value="NAD(P)-binding Rossmann-fold domains"/>
    <property type="match status" value="2"/>
</dbReference>
<feature type="domain" description="Gfo/Idh/MocA-like oxidoreductase N-terminal" evidence="3">
    <location>
        <begin position="38"/>
        <end position="159"/>
    </location>
</feature>